<dbReference type="NCBIfam" id="NF004837">
    <property type="entry name" value="PRK06187.1"/>
    <property type="match status" value="1"/>
</dbReference>
<dbReference type="CDD" id="cd05936">
    <property type="entry name" value="FC-FACS_FadD_like"/>
    <property type="match status" value="1"/>
</dbReference>
<evidence type="ECO:0000259" key="5">
    <source>
        <dbReference type="Pfam" id="PF13193"/>
    </source>
</evidence>
<dbReference type="PROSITE" id="PS00455">
    <property type="entry name" value="AMP_BINDING"/>
    <property type="match status" value="1"/>
</dbReference>
<proteinExistence type="inferred from homology"/>
<evidence type="ECO:0000259" key="4">
    <source>
        <dbReference type="Pfam" id="PF00501"/>
    </source>
</evidence>
<dbReference type="PANTHER" id="PTHR43201:SF5">
    <property type="entry name" value="MEDIUM-CHAIN ACYL-COA LIGASE ACSF2, MITOCHONDRIAL"/>
    <property type="match status" value="1"/>
</dbReference>
<name>A0A532V3W4_UNCL8</name>
<dbReference type="GO" id="GO:0006631">
    <property type="term" value="P:fatty acid metabolic process"/>
    <property type="evidence" value="ECO:0007669"/>
    <property type="project" value="TreeGrafter"/>
</dbReference>
<feature type="domain" description="AMP-dependent synthetase/ligase" evidence="4">
    <location>
        <begin position="35"/>
        <end position="372"/>
    </location>
</feature>
<comment type="caution">
    <text evidence="6">The sequence shown here is derived from an EMBL/GenBank/DDBJ whole genome shotgun (WGS) entry which is preliminary data.</text>
</comment>
<accession>A0A532V3W4</accession>
<dbReference type="Pfam" id="PF00501">
    <property type="entry name" value="AMP-binding"/>
    <property type="match status" value="1"/>
</dbReference>
<sequence>MEITDNNLANLLKKYVIADPARILCITGDEETKAKTVWDSSCRFSSALKEIGIQRGSRIILVLPNSVEYIIAYYAILAAGAVVVPANVMLKARELHYLMDDCEARAIISGIEKIEDVLSASESLTTLRHQIIQGDKVPHNVLHFERLIEEHQPDEMVADVSSNDTAVILYTAGTTGRPKGAELTHSALLGNAQMCINLFQARPDDRILGILPFFHAFGQTAVMNTGIGAGASLVLLPEFEPEDALTAIKKHQVTIFMGNPSMFSMMLTYPNSDQYDFSSVRYCVSGGSALKPDLMKSFEEKFNTEILESYGLCETTALATFNHMHRDRHAGSVGMPVDGVEVRVVDDSGEDVRCGEVGELIIRSDYLMKGYLNRPEATREVVKDGWFHSGDMGFADDDGYLHIIDRKTDMIVKSGFNVYPAEIEELLRAHPSIKEAAIIGIPDYVQGEEIKACIVINEGETLSAEDLASYCKERLAKYKCPRYIQFYQQLPESPSGKILKNKLKNSS</sequence>
<evidence type="ECO:0000313" key="6">
    <source>
        <dbReference type="EMBL" id="TKJ41885.1"/>
    </source>
</evidence>
<evidence type="ECO:0000313" key="7">
    <source>
        <dbReference type="Proteomes" id="UP000319619"/>
    </source>
</evidence>
<dbReference type="FunFam" id="3.30.300.30:FF:000008">
    <property type="entry name" value="2,3-dihydroxybenzoate-AMP ligase"/>
    <property type="match status" value="1"/>
</dbReference>
<dbReference type="InterPro" id="IPR020845">
    <property type="entry name" value="AMP-binding_CS"/>
</dbReference>
<organism evidence="6 7">
    <name type="scientific">candidate division LCP-89 bacterium B3_LCP</name>
    <dbReference type="NCBI Taxonomy" id="2012998"/>
    <lineage>
        <taxon>Bacteria</taxon>
        <taxon>Pseudomonadati</taxon>
        <taxon>Bacteria division LCP-89</taxon>
    </lineage>
</organism>
<dbReference type="InterPro" id="IPR000873">
    <property type="entry name" value="AMP-dep_synth/lig_dom"/>
</dbReference>
<dbReference type="InterPro" id="IPR042099">
    <property type="entry name" value="ANL_N_sf"/>
</dbReference>
<dbReference type="AlphaFoldDB" id="A0A532V3W4"/>
<dbReference type="InterPro" id="IPR045851">
    <property type="entry name" value="AMP-bd_C_sf"/>
</dbReference>
<gene>
    <name evidence="6" type="ORF">CEE37_04770</name>
</gene>
<dbReference type="GO" id="GO:0031956">
    <property type="term" value="F:medium-chain fatty acid-CoA ligase activity"/>
    <property type="evidence" value="ECO:0007669"/>
    <property type="project" value="TreeGrafter"/>
</dbReference>
<dbReference type="PANTHER" id="PTHR43201">
    <property type="entry name" value="ACYL-COA SYNTHETASE"/>
    <property type="match status" value="1"/>
</dbReference>
<dbReference type="InterPro" id="IPR025110">
    <property type="entry name" value="AMP-bd_C"/>
</dbReference>
<dbReference type="EMBL" id="NJBN01000002">
    <property type="protein sequence ID" value="TKJ41885.1"/>
    <property type="molecule type" value="Genomic_DNA"/>
</dbReference>
<dbReference type="SUPFAM" id="SSF56801">
    <property type="entry name" value="Acetyl-CoA synthetase-like"/>
    <property type="match status" value="1"/>
</dbReference>
<protein>
    <submittedName>
        <fullName evidence="6">Long-chain-fatty-acid--CoA ligase</fullName>
    </submittedName>
</protein>
<evidence type="ECO:0000256" key="1">
    <source>
        <dbReference type="ARBA" id="ARBA00006432"/>
    </source>
</evidence>
<keyword evidence="3" id="KW-0812">Transmembrane</keyword>
<keyword evidence="3" id="KW-0472">Membrane</keyword>
<keyword evidence="2 6" id="KW-0436">Ligase</keyword>
<evidence type="ECO:0000256" key="2">
    <source>
        <dbReference type="ARBA" id="ARBA00022598"/>
    </source>
</evidence>
<dbReference type="Gene3D" id="3.40.50.12780">
    <property type="entry name" value="N-terminal domain of ligase-like"/>
    <property type="match status" value="1"/>
</dbReference>
<feature type="domain" description="AMP-binding enzyme C-terminal" evidence="5">
    <location>
        <begin position="422"/>
        <end position="497"/>
    </location>
</feature>
<dbReference type="Pfam" id="PF13193">
    <property type="entry name" value="AMP-binding_C"/>
    <property type="match status" value="1"/>
</dbReference>
<dbReference type="Gene3D" id="3.30.300.30">
    <property type="match status" value="1"/>
</dbReference>
<reference evidence="6 7" key="1">
    <citation type="submission" date="2017-06" db="EMBL/GenBank/DDBJ databases">
        <title>Novel microbial phyla capable of carbon fixation and sulfur reduction in deep-sea sediments.</title>
        <authorList>
            <person name="Huang J."/>
            <person name="Baker B."/>
            <person name="Wang Y."/>
        </authorList>
    </citation>
    <scope>NUCLEOTIDE SEQUENCE [LARGE SCALE GENOMIC DNA]</scope>
    <source>
        <strain evidence="6">B3_LCP</strain>
    </source>
</reference>
<keyword evidence="3" id="KW-1133">Transmembrane helix</keyword>
<feature type="transmembrane region" description="Helical" evidence="3">
    <location>
        <begin position="71"/>
        <end position="90"/>
    </location>
</feature>
<evidence type="ECO:0000256" key="3">
    <source>
        <dbReference type="SAM" id="Phobius"/>
    </source>
</evidence>
<dbReference type="Proteomes" id="UP000319619">
    <property type="component" value="Unassembled WGS sequence"/>
</dbReference>
<comment type="similarity">
    <text evidence="1">Belongs to the ATP-dependent AMP-binding enzyme family.</text>
</comment>